<sequence>MAYDESAESKSPTSKAKDRVNQITSHVSVSSPSKTKEENEDTSQRANSSRRRRRKSAENGPPADYSDILSQIHTLQSMASTPDPSRSGYARQKQTGKLWVRERVEQMFDRGSVREIGSVSGTVRWRPKLKQEVSGNEDTTVGDKPAEEEPDSFVPSNNVQGLALVGGRKVCFTADDYSLRAGHADGALWEKTMYLEKLCLHLRLPIVKLVDGSSGGGSVTSIRTMGYSYVPPLNSFDVVVAQLNAGIPNLGAVLGPAIGLGAARVVSCHFSVMAGDIGSLFNAGPKVVAGATFEEGLSLQDLGGPDMHVRNGTIDNYAANEQDAFRQLRTVLSYLPNSGASMPPVLKTEDPSSRTDEILRSAIPRRKERMYCPRKIINTIVDKSSFFEIGPLWGSTAIVGLARLRGQPVGVIANNCEVNAGALDAAGSQKITKHLKFCDIFNLPVVQFVDIPGYAIGTTAERTATMRHGVALVAAYYSTTMPIFNVILRKVYGVAGAAMMDCRDPRMRVAWPSGDWGSLPLDGGIEVGHSADLKRAYQEGYREGGNEEGKERMKAHYDELERDYRRLMNPVRTANAFGIEEIIDPATTRPLLCQWANHVYEELLPIRIRDRDTGKICPKFS</sequence>
<dbReference type="InterPro" id="IPR011763">
    <property type="entry name" value="COA_CT_C"/>
</dbReference>
<dbReference type="OrthoDB" id="439921at2759"/>
<organism evidence="3 4">
    <name type="scientific">Truncatella angustata</name>
    <dbReference type="NCBI Taxonomy" id="152316"/>
    <lineage>
        <taxon>Eukaryota</taxon>
        <taxon>Fungi</taxon>
        <taxon>Dikarya</taxon>
        <taxon>Ascomycota</taxon>
        <taxon>Pezizomycotina</taxon>
        <taxon>Sordariomycetes</taxon>
        <taxon>Xylariomycetidae</taxon>
        <taxon>Amphisphaeriales</taxon>
        <taxon>Sporocadaceae</taxon>
        <taxon>Truncatella</taxon>
    </lineage>
</organism>
<feature type="domain" description="CoA carboxyltransferase C-terminal" evidence="2">
    <location>
        <begin position="351"/>
        <end position="610"/>
    </location>
</feature>
<dbReference type="Gene3D" id="3.90.226.10">
    <property type="entry name" value="2-enoyl-CoA Hydratase, Chain A, domain 1"/>
    <property type="match status" value="2"/>
</dbReference>
<evidence type="ECO:0000259" key="2">
    <source>
        <dbReference type="PROSITE" id="PS50989"/>
    </source>
</evidence>
<comment type="caution">
    <text evidence="3">The sequence shown here is derived from an EMBL/GenBank/DDBJ whole genome shotgun (WGS) entry which is preliminary data.</text>
</comment>
<dbReference type="PANTHER" id="PTHR43842:SF2">
    <property type="entry name" value="PROPIONYL-COA CARBOXYLASE BETA CHAIN, MITOCHONDRIAL"/>
    <property type="match status" value="1"/>
</dbReference>
<dbReference type="SUPFAM" id="SSF52096">
    <property type="entry name" value="ClpP/crotonase"/>
    <property type="match status" value="2"/>
</dbReference>
<dbReference type="AlphaFoldDB" id="A0A9P8UZN5"/>
<feature type="region of interest" description="Disordered" evidence="1">
    <location>
        <begin position="128"/>
        <end position="154"/>
    </location>
</feature>
<feature type="compositionally biased region" description="Polar residues" evidence="1">
    <location>
        <begin position="21"/>
        <end position="33"/>
    </location>
</feature>
<dbReference type="PANTHER" id="PTHR43842">
    <property type="entry name" value="PROPIONYL-COA CARBOXYLASE BETA CHAIN"/>
    <property type="match status" value="1"/>
</dbReference>
<accession>A0A9P8UZN5</accession>
<gene>
    <name evidence="3" type="ORF">BKA67DRAFT_590060</name>
</gene>
<evidence type="ECO:0000256" key="1">
    <source>
        <dbReference type="SAM" id="MobiDB-lite"/>
    </source>
</evidence>
<keyword evidence="4" id="KW-1185">Reference proteome</keyword>
<dbReference type="Proteomes" id="UP000758603">
    <property type="component" value="Unassembled WGS sequence"/>
</dbReference>
<dbReference type="EMBL" id="JAGPXC010000001">
    <property type="protein sequence ID" value="KAH6660794.1"/>
    <property type="molecule type" value="Genomic_DNA"/>
</dbReference>
<feature type="region of interest" description="Disordered" evidence="1">
    <location>
        <begin position="1"/>
        <end position="70"/>
    </location>
</feature>
<evidence type="ECO:0000313" key="4">
    <source>
        <dbReference type="Proteomes" id="UP000758603"/>
    </source>
</evidence>
<dbReference type="GeneID" id="70133439"/>
<proteinExistence type="predicted"/>
<dbReference type="GO" id="GO:0004658">
    <property type="term" value="F:propionyl-CoA carboxylase activity"/>
    <property type="evidence" value="ECO:0007669"/>
    <property type="project" value="TreeGrafter"/>
</dbReference>
<evidence type="ECO:0000313" key="3">
    <source>
        <dbReference type="EMBL" id="KAH6660794.1"/>
    </source>
</evidence>
<dbReference type="PROSITE" id="PS50989">
    <property type="entry name" value="COA_CT_CTER"/>
    <property type="match status" value="1"/>
</dbReference>
<dbReference type="InterPro" id="IPR034733">
    <property type="entry name" value="AcCoA_carboxyl_beta"/>
</dbReference>
<dbReference type="RefSeq" id="XP_045964925.1">
    <property type="nucleotide sequence ID" value="XM_046104548.1"/>
</dbReference>
<dbReference type="Pfam" id="PF01039">
    <property type="entry name" value="Carboxyl_trans"/>
    <property type="match status" value="1"/>
</dbReference>
<reference evidence="3" key="1">
    <citation type="journal article" date="2021" name="Nat. Commun.">
        <title>Genetic determinants of endophytism in the Arabidopsis root mycobiome.</title>
        <authorList>
            <person name="Mesny F."/>
            <person name="Miyauchi S."/>
            <person name="Thiergart T."/>
            <person name="Pickel B."/>
            <person name="Atanasova L."/>
            <person name="Karlsson M."/>
            <person name="Huettel B."/>
            <person name="Barry K.W."/>
            <person name="Haridas S."/>
            <person name="Chen C."/>
            <person name="Bauer D."/>
            <person name="Andreopoulos W."/>
            <person name="Pangilinan J."/>
            <person name="LaButti K."/>
            <person name="Riley R."/>
            <person name="Lipzen A."/>
            <person name="Clum A."/>
            <person name="Drula E."/>
            <person name="Henrissat B."/>
            <person name="Kohler A."/>
            <person name="Grigoriev I.V."/>
            <person name="Martin F.M."/>
            <person name="Hacquard S."/>
        </authorList>
    </citation>
    <scope>NUCLEOTIDE SEQUENCE</scope>
    <source>
        <strain evidence="3">MPI-SDFR-AT-0073</strain>
    </source>
</reference>
<dbReference type="InterPro" id="IPR051047">
    <property type="entry name" value="AccD/PCCB"/>
</dbReference>
<name>A0A9P8UZN5_9PEZI</name>
<dbReference type="InterPro" id="IPR029045">
    <property type="entry name" value="ClpP/crotonase-like_dom_sf"/>
</dbReference>
<protein>
    <submittedName>
        <fullName evidence="3">Propionyl-CoA carboxylase-like protein</fullName>
    </submittedName>
</protein>